<protein>
    <submittedName>
        <fullName evidence="1">Uncharacterized protein</fullName>
    </submittedName>
</protein>
<comment type="caution">
    <text evidence="1">The sequence shown here is derived from an EMBL/GenBank/DDBJ whole genome shotgun (WGS) entry which is preliminary data.</text>
</comment>
<evidence type="ECO:0000313" key="2">
    <source>
        <dbReference type="Proteomes" id="UP000798662"/>
    </source>
</evidence>
<proteinExistence type="predicted"/>
<name>A0ACC3CDC1_PYRYE</name>
<keyword evidence="2" id="KW-1185">Reference proteome</keyword>
<reference evidence="1" key="1">
    <citation type="submission" date="2019-11" db="EMBL/GenBank/DDBJ databases">
        <title>Nori genome reveals adaptations in red seaweeds to the harsh intertidal environment.</title>
        <authorList>
            <person name="Wang D."/>
            <person name="Mao Y."/>
        </authorList>
    </citation>
    <scope>NUCLEOTIDE SEQUENCE</scope>
    <source>
        <tissue evidence="1">Gametophyte</tissue>
    </source>
</reference>
<organism evidence="1 2">
    <name type="scientific">Pyropia yezoensis</name>
    <name type="common">Susabi-nori</name>
    <name type="synonym">Porphyra yezoensis</name>
    <dbReference type="NCBI Taxonomy" id="2788"/>
    <lineage>
        <taxon>Eukaryota</taxon>
        <taxon>Rhodophyta</taxon>
        <taxon>Bangiophyceae</taxon>
        <taxon>Bangiales</taxon>
        <taxon>Bangiaceae</taxon>
        <taxon>Pyropia</taxon>
    </lineage>
</organism>
<gene>
    <name evidence="1" type="ORF">I4F81_010663</name>
</gene>
<dbReference type="Proteomes" id="UP000798662">
    <property type="component" value="Chromosome 3"/>
</dbReference>
<evidence type="ECO:0000313" key="1">
    <source>
        <dbReference type="EMBL" id="KAK1868169.1"/>
    </source>
</evidence>
<dbReference type="EMBL" id="CM020620">
    <property type="protein sequence ID" value="KAK1868169.1"/>
    <property type="molecule type" value="Genomic_DNA"/>
</dbReference>
<accession>A0ACC3CDC1</accession>
<sequence length="370" mass="36402">MAEPAAVRSPPNTPTSTSSTLLHPPASPATTPRRRSPRRHSHTHTPTPVRTSVELPPGIPVSTLIGRSGATVRAIGAATGARGFVDEARLKVFLAGARGAVHAASSAWQAAIEVALVGVDGVTWPGWEAAVGTTEVDSGPLAEMPAAGLPLAASDVAVTADEDEAGVLIGPPSVAADSSFAASPPPSPASSPRLAGLPVGGPTWAGPSGVPPMLSLVDGRLVEVATPGLMMSALVAGIGASPLNTVKLYAHLGAGSPRRGATGPPTLPRHAWHRAHLHAKTVLGWSSAGRQERLHVTVADATAGGATTVLTLVLASPSAGGGVANLAASAVDGLAAVIGVLGAAAGGGGVGVGGPMWETPLALGVRRGGC</sequence>